<dbReference type="Pfam" id="PF00561">
    <property type="entry name" value="Abhydrolase_1"/>
    <property type="match status" value="1"/>
</dbReference>
<evidence type="ECO:0000313" key="3">
    <source>
        <dbReference type="Proteomes" id="UP000834106"/>
    </source>
</evidence>
<feature type="domain" description="AB hydrolase-1" evidence="1">
    <location>
        <begin position="193"/>
        <end position="479"/>
    </location>
</feature>
<reference evidence="2" key="1">
    <citation type="submission" date="2023-05" db="EMBL/GenBank/DDBJ databases">
        <authorList>
            <person name="Huff M."/>
        </authorList>
    </citation>
    <scope>NUCLEOTIDE SEQUENCE</scope>
</reference>
<evidence type="ECO:0000313" key="2">
    <source>
        <dbReference type="EMBL" id="CAI9783204.1"/>
    </source>
</evidence>
<name>A0AAD2EAB1_9LAMI</name>
<dbReference type="PANTHER" id="PTHR45763">
    <property type="entry name" value="HYDROLASE, ALPHA/BETA FOLD FAMILY PROTEIN, EXPRESSED-RELATED"/>
    <property type="match status" value="1"/>
</dbReference>
<accession>A0AAD2EAB1</accession>
<dbReference type="PANTHER" id="PTHR45763:SF8">
    <property type="entry name" value="ALPHA_BETA-HYDROLASES SUPERFAMILY PROTEIN"/>
    <property type="match status" value="1"/>
</dbReference>
<keyword evidence="3" id="KW-1185">Reference proteome</keyword>
<gene>
    <name evidence="2" type="ORF">FPE_LOCUS30634</name>
</gene>
<organism evidence="2 3">
    <name type="scientific">Fraxinus pennsylvanica</name>
    <dbReference type="NCBI Taxonomy" id="56036"/>
    <lineage>
        <taxon>Eukaryota</taxon>
        <taxon>Viridiplantae</taxon>
        <taxon>Streptophyta</taxon>
        <taxon>Embryophyta</taxon>
        <taxon>Tracheophyta</taxon>
        <taxon>Spermatophyta</taxon>
        <taxon>Magnoliopsida</taxon>
        <taxon>eudicotyledons</taxon>
        <taxon>Gunneridae</taxon>
        <taxon>Pentapetalae</taxon>
        <taxon>asterids</taxon>
        <taxon>lamiids</taxon>
        <taxon>Lamiales</taxon>
        <taxon>Oleaceae</taxon>
        <taxon>Oleeae</taxon>
        <taxon>Fraxinus</taxon>
    </lineage>
</organism>
<dbReference type="InterPro" id="IPR000073">
    <property type="entry name" value="AB_hydrolase_1"/>
</dbReference>
<dbReference type="EMBL" id="OU503054">
    <property type="protein sequence ID" value="CAI9783204.1"/>
    <property type="molecule type" value="Genomic_DNA"/>
</dbReference>
<sequence>MQGSEELNSWREELASLVEDTGIPFTGDGIGILTPESTTTEPPLFESVETEATSSVESESFQDQIKGFAKAWAELMTELGRGCNDVVQQTLLTEDSYIVKKTRGPLNQVSEKLRFLNEFLPEDRNPVHAWSVIFFVFILALAALSENRYYSNLQTVKKVYIHPPSAVRVLLPDGRYMAYREVGVPADKARFSLVTPHGFLSSRLAGIPGVKVSLLEEYGIRLITYDLPGFGESDPHPNRSLSSSALDMSYLAEAVGVKGKFWVLGYSSGSMHAWAALKYIPNRVVGAAMFAPWINPYESSMTKEERSGTWKNWTRKRKFLYYLARRFPKFLGSLYRRTFLSGKHGQINKWLSLSLGKKDITLVKTSDFEEFWHRDVEESIRQGKTKPFIEEAVLQVSNWGFNLMDLQVQRKCQRKGIFPWLPFMYGEAECHLTGFLGPIHIWQGMDDMVVPPSMTDYIARVLPNTVIHRLPEEGHFSYFFLCNECHKQIFSTLFGNPQGPLDTVDVAPIKENGEDESTKADSAIGI</sequence>
<dbReference type="InterPro" id="IPR029058">
    <property type="entry name" value="AB_hydrolase_fold"/>
</dbReference>
<proteinExistence type="predicted"/>
<evidence type="ECO:0000259" key="1">
    <source>
        <dbReference type="Pfam" id="PF00561"/>
    </source>
</evidence>
<dbReference type="AlphaFoldDB" id="A0AAD2EAB1"/>
<protein>
    <recommendedName>
        <fullName evidence="1">AB hydrolase-1 domain-containing protein</fullName>
    </recommendedName>
</protein>
<dbReference type="Gene3D" id="3.40.50.1820">
    <property type="entry name" value="alpha/beta hydrolase"/>
    <property type="match status" value="1"/>
</dbReference>
<dbReference type="Proteomes" id="UP000834106">
    <property type="component" value="Chromosome 19"/>
</dbReference>
<dbReference type="GO" id="GO:0016787">
    <property type="term" value="F:hydrolase activity"/>
    <property type="evidence" value="ECO:0007669"/>
    <property type="project" value="UniProtKB-ARBA"/>
</dbReference>
<dbReference type="SUPFAM" id="SSF53474">
    <property type="entry name" value="alpha/beta-Hydrolases"/>
    <property type="match status" value="1"/>
</dbReference>